<dbReference type="InParanoid" id="G8JU13"/>
<dbReference type="OrthoDB" id="10266128at2759"/>
<protein>
    <recommendedName>
        <fullName evidence="10">CP-type G domain-containing protein</fullName>
    </recommendedName>
</protein>
<evidence type="ECO:0000259" key="10">
    <source>
        <dbReference type="PROSITE" id="PS51721"/>
    </source>
</evidence>
<dbReference type="InterPro" id="IPR027417">
    <property type="entry name" value="P-loop_NTPase"/>
</dbReference>
<feature type="compositionally biased region" description="Basic and acidic residues" evidence="9">
    <location>
        <begin position="35"/>
        <end position="46"/>
    </location>
</feature>
<reference evidence="12" key="1">
    <citation type="journal article" date="2012" name="G3 (Bethesda)">
        <title>Pichia sorbitophila, an interspecies yeast hybrid reveals early steps of genome resolution following polyploidization.</title>
        <authorList>
            <person name="Leh Louis V."/>
            <person name="Despons L."/>
            <person name="Friedrich A."/>
            <person name="Martin T."/>
            <person name="Durrens P."/>
            <person name="Casaregola S."/>
            <person name="Neuveglise C."/>
            <person name="Fairhead C."/>
            <person name="Marck C."/>
            <person name="Cruz J.A."/>
            <person name="Straub M.L."/>
            <person name="Kugler V."/>
            <person name="Sacerdot C."/>
            <person name="Uzunov Z."/>
            <person name="Thierry A."/>
            <person name="Weiss S."/>
            <person name="Bleykasten C."/>
            <person name="De Montigny J."/>
            <person name="Jacques N."/>
            <person name="Jung P."/>
            <person name="Lemaire M."/>
            <person name="Mallet S."/>
            <person name="Morel G."/>
            <person name="Richard G.F."/>
            <person name="Sarkar A."/>
            <person name="Savel G."/>
            <person name="Schacherer J."/>
            <person name="Seret M.L."/>
            <person name="Talla E."/>
            <person name="Samson G."/>
            <person name="Jubin C."/>
            <person name="Poulain J."/>
            <person name="Vacherie B."/>
            <person name="Barbe V."/>
            <person name="Pelletier E."/>
            <person name="Sherman D.J."/>
            <person name="Westhof E."/>
            <person name="Weissenbach J."/>
            <person name="Baret P.V."/>
            <person name="Wincker P."/>
            <person name="Gaillardin C."/>
            <person name="Dujon B."/>
            <person name="Souciet J.L."/>
        </authorList>
    </citation>
    <scope>NUCLEOTIDE SEQUENCE [LARGE SCALE GENOMIC DNA]</scope>
    <source>
        <strain evidence="12">CBS 270.75 / DBVPG 7215 / KCTC 17166 / NRRL Y-17582</strain>
    </source>
</reference>
<dbReference type="eggNOG" id="KOG2484">
    <property type="taxonomic scope" value="Eukaryota"/>
</dbReference>
<evidence type="ECO:0000313" key="12">
    <source>
        <dbReference type="Proteomes" id="UP000006790"/>
    </source>
</evidence>
<dbReference type="PRINTS" id="PR00326">
    <property type="entry name" value="GTP1OBG"/>
</dbReference>
<dbReference type="InterPro" id="IPR006073">
    <property type="entry name" value="GTP-bd"/>
</dbReference>
<organism evidence="11 12">
    <name type="scientific">Eremothecium cymbalariae (strain CBS 270.75 / DBVPG 7215 / KCTC 17166 / NRRL Y-17582)</name>
    <name type="common">Yeast</name>
    <dbReference type="NCBI Taxonomy" id="931890"/>
    <lineage>
        <taxon>Eukaryota</taxon>
        <taxon>Fungi</taxon>
        <taxon>Dikarya</taxon>
        <taxon>Ascomycota</taxon>
        <taxon>Saccharomycotina</taxon>
        <taxon>Saccharomycetes</taxon>
        <taxon>Saccharomycetales</taxon>
        <taxon>Saccharomycetaceae</taxon>
        <taxon>Eremothecium</taxon>
    </lineage>
</organism>
<evidence type="ECO:0000256" key="2">
    <source>
        <dbReference type="ARBA" id="ARBA00022448"/>
    </source>
</evidence>
<evidence type="ECO:0000256" key="6">
    <source>
        <dbReference type="ARBA" id="ARBA00023134"/>
    </source>
</evidence>
<dbReference type="EMBL" id="CP002500">
    <property type="protein sequence ID" value="AET39516.1"/>
    <property type="molecule type" value="Genomic_DNA"/>
</dbReference>
<dbReference type="HOGENOM" id="CLU_011106_5_5_1"/>
<feature type="domain" description="CP-type G" evidence="10">
    <location>
        <begin position="156"/>
        <end position="344"/>
    </location>
</feature>
<keyword evidence="3" id="KW-0690">Ribosome biogenesis</keyword>
<accession>G8JU13</accession>
<dbReference type="GO" id="GO:0000055">
    <property type="term" value="P:ribosomal large subunit export from nucleus"/>
    <property type="evidence" value="ECO:0007669"/>
    <property type="project" value="EnsemblFungi"/>
</dbReference>
<keyword evidence="6" id="KW-0342">GTP-binding</keyword>
<dbReference type="Gene3D" id="3.40.50.300">
    <property type="entry name" value="P-loop containing nucleotide triphosphate hydrolases"/>
    <property type="match status" value="1"/>
</dbReference>
<dbReference type="GO" id="GO:0030687">
    <property type="term" value="C:preribosome, large subunit precursor"/>
    <property type="evidence" value="ECO:0007669"/>
    <property type="project" value="EnsemblFungi"/>
</dbReference>
<dbReference type="GeneID" id="11471601"/>
<dbReference type="CDD" id="cd04178">
    <property type="entry name" value="Nucleostemin_like"/>
    <property type="match status" value="1"/>
</dbReference>
<feature type="compositionally biased region" description="Basic residues" evidence="9">
    <location>
        <begin position="1"/>
        <end position="13"/>
    </location>
</feature>
<dbReference type="OMA" id="FKLDGLW"/>
<evidence type="ECO:0000256" key="8">
    <source>
        <dbReference type="SAM" id="Coils"/>
    </source>
</evidence>
<dbReference type="STRING" id="931890.G8JU13"/>
<dbReference type="InterPro" id="IPR014813">
    <property type="entry name" value="Gnl3_N_dom"/>
</dbReference>
<evidence type="ECO:0000256" key="9">
    <source>
        <dbReference type="SAM" id="MobiDB-lite"/>
    </source>
</evidence>
<dbReference type="KEGG" id="erc:Ecym_4476"/>
<sequence>MRVRKKTSKRVSTRMREGIKKKAAAQNRKDRKLAKKDVTWKSRVQKDPGIPSNFPYKNKILETIEQKKRLDMEERERKRAERIEAKRCSVEERAEMSDGEGMEDAEDGATGLEALMESAQRAAKEYDGSDDMDLREEDLSVTEYDVNFYEDSEEGESELEKSRKAYDKVFKYVVDASDVVLYVLDARDPEGTRSRKVEHAVLQSQGKRLILVLNKIDLVPPTVLEQWLTFLKSSFPTVPFRASPGATNASSFNKKLTQAATASGLLDSLKIYANNSNLKRSIVVGVIGYPNVGKSSVINALTSRKGGSSKACPVGNQAGVTTSLREVKIDNKLKILDSPGICFPGESSKKGKTEQEAELALLNALPHKYNIDPYPAVLKLIKRLSQSDEMTSSFKAFYEIPPIAASDPDQFTKQFLIHVARKRGRLSKGGIPNLSSAGMSVLNDWRDGKILGWVLPNSSKASATEVDKQKETLGTGATHAPKKVEQTTIVQQWSKEFDLDGLFTSLDKAVQASNEDALMKE</sequence>
<dbReference type="GO" id="GO:0000463">
    <property type="term" value="P:maturation of LSU-rRNA from tricistronic rRNA transcript (SSU-rRNA, 5.8S rRNA, LSU-rRNA)"/>
    <property type="evidence" value="ECO:0007669"/>
    <property type="project" value="EnsemblFungi"/>
</dbReference>
<proteinExistence type="predicted"/>
<dbReference type="Pfam" id="PF08701">
    <property type="entry name" value="GN3L_Grn1"/>
    <property type="match status" value="1"/>
</dbReference>
<evidence type="ECO:0000256" key="5">
    <source>
        <dbReference type="ARBA" id="ARBA00022927"/>
    </source>
</evidence>
<keyword evidence="2" id="KW-0813">Transport</keyword>
<dbReference type="Gene3D" id="1.10.1580.10">
    <property type="match status" value="1"/>
</dbReference>
<dbReference type="FunFam" id="3.40.50.300:FF:000844">
    <property type="entry name" value="Nuclear GTP-binding protein NUG1"/>
    <property type="match status" value="1"/>
</dbReference>
<dbReference type="FunFam" id="1.10.1580.10:FF:000006">
    <property type="entry name" value="Nuclear GTP-binding protein NUG1"/>
    <property type="match status" value="1"/>
</dbReference>
<dbReference type="GO" id="GO:0005525">
    <property type="term" value="F:GTP binding"/>
    <property type="evidence" value="ECO:0007669"/>
    <property type="project" value="UniProtKB-KW"/>
</dbReference>
<dbReference type="PANTHER" id="PTHR11089">
    <property type="entry name" value="GTP-BINDING PROTEIN-RELATED"/>
    <property type="match status" value="1"/>
</dbReference>
<dbReference type="GO" id="GO:0015031">
    <property type="term" value="P:protein transport"/>
    <property type="evidence" value="ECO:0007669"/>
    <property type="project" value="UniProtKB-KW"/>
</dbReference>
<dbReference type="FunCoup" id="G8JU13">
    <property type="interactions" value="1073"/>
</dbReference>
<keyword evidence="5" id="KW-0653">Protein transport</keyword>
<comment type="subcellular location">
    <subcellularLocation>
        <location evidence="1">Nucleus</location>
    </subcellularLocation>
</comment>
<dbReference type="Pfam" id="PF01926">
    <property type="entry name" value="MMR_HSR1"/>
    <property type="match status" value="1"/>
</dbReference>
<dbReference type="AlphaFoldDB" id="G8JU13"/>
<evidence type="ECO:0000256" key="1">
    <source>
        <dbReference type="ARBA" id="ARBA00004123"/>
    </source>
</evidence>
<dbReference type="Proteomes" id="UP000006790">
    <property type="component" value="Chromosome 4"/>
</dbReference>
<keyword evidence="4" id="KW-0547">Nucleotide-binding</keyword>
<dbReference type="RefSeq" id="XP_003646333.1">
    <property type="nucleotide sequence ID" value="XM_003646285.1"/>
</dbReference>
<dbReference type="InterPro" id="IPR023179">
    <property type="entry name" value="GTP-bd_ortho_bundle_sf"/>
</dbReference>
<feature type="region of interest" description="Disordered" evidence="9">
    <location>
        <begin position="1"/>
        <end position="55"/>
    </location>
</feature>
<keyword evidence="12" id="KW-1185">Reference proteome</keyword>
<dbReference type="PANTHER" id="PTHR11089:SF30">
    <property type="entry name" value="GUANINE NUCLEOTIDE-BINDING PROTEIN-LIKE 3 HOMOLOG"/>
    <property type="match status" value="1"/>
</dbReference>
<keyword evidence="7" id="KW-0539">Nucleus</keyword>
<evidence type="ECO:0000256" key="3">
    <source>
        <dbReference type="ARBA" id="ARBA00022517"/>
    </source>
</evidence>
<dbReference type="InterPro" id="IPR030378">
    <property type="entry name" value="G_CP_dom"/>
</dbReference>
<feature type="coiled-coil region" evidence="8">
    <location>
        <begin position="61"/>
        <end position="122"/>
    </location>
</feature>
<dbReference type="GO" id="GO:0005730">
    <property type="term" value="C:nucleolus"/>
    <property type="evidence" value="ECO:0007669"/>
    <property type="project" value="EnsemblFungi"/>
</dbReference>
<feature type="compositionally biased region" description="Basic residues" evidence="9">
    <location>
        <begin position="21"/>
        <end position="34"/>
    </location>
</feature>
<evidence type="ECO:0000313" key="11">
    <source>
        <dbReference type="EMBL" id="AET39516.1"/>
    </source>
</evidence>
<dbReference type="SUPFAM" id="SSF52540">
    <property type="entry name" value="P-loop containing nucleoside triphosphate hydrolases"/>
    <property type="match status" value="1"/>
</dbReference>
<keyword evidence="8" id="KW-0175">Coiled coil</keyword>
<name>G8JU13_ERECY</name>
<dbReference type="PROSITE" id="PS51721">
    <property type="entry name" value="G_CP"/>
    <property type="match status" value="1"/>
</dbReference>
<dbReference type="InterPro" id="IPR050755">
    <property type="entry name" value="TRAFAC_YlqF/YawG_RiboMat"/>
</dbReference>
<dbReference type="GO" id="GO:0003924">
    <property type="term" value="F:GTPase activity"/>
    <property type="evidence" value="ECO:0007669"/>
    <property type="project" value="EnsemblFungi"/>
</dbReference>
<evidence type="ECO:0000256" key="7">
    <source>
        <dbReference type="ARBA" id="ARBA00023242"/>
    </source>
</evidence>
<gene>
    <name evidence="11" type="ordered locus">Ecym_4476</name>
</gene>
<evidence type="ECO:0000256" key="4">
    <source>
        <dbReference type="ARBA" id="ARBA00022741"/>
    </source>
</evidence>
<dbReference type="GO" id="GO:0003723">
    <property type="term" value="F:RNA binding"/>
    <property type="evidence" value="ECO:0007669"/>
    <property type="project" value="EnsemblFungi"/>
</dbReference>